<reference evidence="10 11" key="1">
    <citation type="journal article" date="2015" name="Genome Announc.">
        <title>Draft Genome Sequence and Gene Annotation of the Entomopathogenic Fungus Verticillium hemipterigenum.</title>
        <authorList>
            <person name="Horn F."/>
            <person name="Habel A."/>
            <person name="Scharf D.H."/>
            <person name="Dworschak J."/>
            <person name="Brakhage A.A."/>
            <person name="Guthke R."/>
            <person name="Hertweck C."/>
            <person name="Linde J."/>
        </authorList>
    </citation>
    <scope>NUCLEOTIDE SEQUENCE [LARGE SCALE GENOMIC DNA]</scope>
</reference>
<feature type="transmembrane region" description="Helical" evidence="8">
    <location>
        <begin position="169"/>
        <end position="189"/>
    </location>
</feature>
<dbReference type="HOGENOM" id="CLU_001265_1_0_1"/>
<keyword evidence="5 8" id="KW-1133">Transmembrane helix</keyword>
<evidence type="ECO:0000256" key="6">
    <source>
        <dbReference type="ARBA" id="ARBA00023136"/>
    </source>
</evidence>
<dbReference type="Proteomes" id="UP000039046">
    <property type="component" value="Unassembled WGS sequence"/>
</dbReference>
<feature type="region of interest" description="Disordered" evidence="7">
    <location>
        <begin position="1"/>
        <end position="51"/>
    </location>
</feature>
<organism evidence="10 11">
    <name type="scientific">[Torrubiella] hemipterigena</name>
    <dbReference type="NCBI Taxonomy" id="1531966"/>
    <lineage>
        <taxon>Eukaryota</taxon>
        <taxon>Fungi</taxon>
        <taxon>Dikarya</taxon>
        <taxon>Ascomycota</taxon>
        <taxon>Pezizomycotina</taxon>
        <taxon>Sordariomycetes</taxon>
        <taxon>Hypocreomycetidae</taxon>
        <taxon>Hypocreales</taxon>
        <taxon>Clavicipitaceae</taxon>
        <taxon>Clavicipitaceae incertae sedis</taxon>
        <taxon>'Torrubiella' clade</taxon>
    </lineage>
</organism>
<evidence type="ECO:0000256" key="3">
    <source>
        <dbReference type="ARBA" id="ARBA00022448"/>
    </source>
</evidence>
<dbReference type="PANTHER" id="PTHR11360:SF224">
    <property type="entry name" value="MAJOR FACILITATOR SUPERFAMILY (MFS) PROFILE DOMAIN-CONTAINING PROTEIN-RELATED"/>
    <property type="match status" value="1"/>
</dbReference>
<feature type="transmembrane region" description="Helical" evidence="8">
    <location>
        <begin position="144"/>
        <end position="163"/>
    </location>
</feature>
<evidence type="ECO:0000256" key="7">
    <source>
        <dbReference type="SAM" id="MobiDB-lite"/>
    </source>
</evidence>
<feature type="transmembrane region" description="Helical" evidence="8">
    <location>
        <begin position="201"/>
        <end position="221"/>
    </location>
</feature>
<feature type="transmembrane region" description="Helical" evidence="8">
    <location>
        <begin position="338"/>
        <end position="360"/>
    </location>
</feature>
<dbReference type="CDD" id="cd17352">
    <property type="entry name" value="MFS_MCT_SLC16"/>
    <property type="match status" value="1"/>
</dbReference>
<evidence type="ECO:0000256" key="1">
    <source>
        <dbReference type="ARBA" id="ARBA00004141"/>
    </source>
</evidence>
<evidence type="ECO:0000256" key="4">
    <source>
        <dbReference type="ARBA" id="ARBA00022692"/>
    </source>
</evidence>
<dbReference type="InterPro" id="IPR050327">
    <property type="entry name" value="Proton-linked_MCT"/>
</dbReference>
<feature type="transmembrane region" description="Helical" evidence="8">
    <location>
        <begin position="433"/>
        <end position="453"/>
    </location>
</feature>
<dbReference type="GO" id="GO:0016020">
    <property type="term" value="C:membrane"/>
    <property type="evidence" value="ECO:0007669"/>
    <property type="project" value="UniProtKB-SubCell"/>
</dbReference>
<dbReference type="OrthoDB" id="5667at2759"/>
<dbReference type="Gene3D" id="1.20.1250.20">
    <property type="entry name" value="MFS general substrate transporter like domains"/>
    <property type="match status" value="2"/>
</dbReference>
<dbReference type="Pfam" id="PF07690">
    <property type="entry name" value="MFS_1"/>
    <property type="match status" value="1"/>
</dbReference>
<proteinExistence type="inferred from homology"/>
<feature type="transmembrane region" description="Helical" evidence="8">
    <location>
        <begin position="233"/>
        <end position="257"/>
    </location>
</feature>
<gene>
    <name evidence="10" type="ORF">VHEMI09158</name>
</gene>
<evidence type="ECO:0000259" key="9">
    <source>
        <dbReference type="PROSITE" id="PS50850"/>
    </source>
</evidence>
<dbReference type="AlphaFoldDB" id="A0A0A1TPI5"/>
<dbReference type="GO" id="GO:0022857">
    <property type="term" value="F:transmembrane transporter activity"/>
    <property type="evidence" value="ECO:0007669"/>
    <property type="project" value="InterPro"/>
</dbReference>
<evidence type="ECO:0000256" key="2">
    <source>
        <dbReference type="ARBA" id="ARBA00006727"/>
    </source>
</evidence>
<dbReference type="PROSITE" id="PS50850">
    <property type="entry name" value="MFS"/>
    <property type="match status" value="1"/>
</dbReference>
<feature type="compositionally biased region" description="Low complexity" evidence="7">
    <location>
        <begin position="9"/>
        <end position="26"/>
    </location>
</feature>
<keyword evidence="3" id="KW-0813">Transport</keyword>
<feature type="transmembrane region" description="Helical" evidence="8">
    <location>
        <begin position="278"/>
        <end position="300"/>
    </location>
</feature>
<comment type="similarity">
    <text evidence="2">Belongs to the major facilitator superfamily. Monocarboxylate porter (TC 2.A.1.13) family.</text>
</comment>
<keyword evidence="4 8" id="KW-0812">Transmembrane</keyword>
<dbReference type="PANTHER" id="PTHR11360">
    <property type="entry name" value="MONOCARBOXYLATE TRANSPORTER"/>
    <property type="match status" value="1"/>
</dbReference>
<feature type="transmembrane region" description="Helical" evidence="8">
    <location>
        <begin position="74"/>
        <end position="98"/>
    </location>
</feature>
<dbReference type="SUPFAM" id="SSF103473">
    <property type="entry name" value="MFS general substrate transporter"/>
    <property type="match status" value="1"/>
</dbReference>
<dbReference type="InterPro" id="IPR011701">
    <property type="entry name" value="MFS"/>
</dbReference>
<name>A0A0A1TPI5_9HYPO</name>
<evidence type="ECO:0000313" key="11">
    <source>
        <dbReference type="Proteomes" id="UP000039046"/>
    </source>
</evidence>
<feature type="domain" description="Major facilitator superfamily (MFS) profile" evidence="9">
    <location>
        <begin position="277"/>
        <end position="467"/>
    </location>
</feature>
<dbReference type="EMBL" id="CDHN01000005">
    <property type="protein sequence ID" value="CEJ93580.1"/>
    <property type="molecule type" value="Genomic_DNA"/>
</dbReference>
<evidence type="ECO:0000313" key="10">
    <source>
        <dbReference type="EMBL" id="CEJ93580.1"/>
    </source>
</evidence>
<evidence type="ECO:0000256" key="5">
    <source>
        <dbReference type="ARBA" id="ARBA00022989"/>
    </source>
</evidence>
<sequence>MQPSQQTRATASAAAAAMADPESSAASEKDMAVLAPPSAGDATAKPLDEEKKIEDTVKPAAHDAGPPPDGGAQAWLAVLGGFCTVFASFGWINCIGIFQDYYKSTLLQAYSPSTVAWIPSTESFMLFFWGPFVGKLTDDLGPRLPILIGSFLHIFGLMMTSISTEYYQIFLSQSVCSAIGCSFLFYAPIVALGSWFKRHRALAFGIVTAGSSIGGVVLPIMVNHLVVRVGFGWAMRATAFLLFGLLIIGNLTITSRLPPLKRKFDIRDFIMPFAEPAFLLLTIGGFIIYLGGFLPFNFIITQAKAEGMSTELASYMVSIVNAASTFGRILPAHFGDRYGVFNVMAIFTFLSGLFTLAVWLPARSNAALIVFAVLYGFTSGCMLSIVPAMVASITPDLSKLGSRNGSLYAFAAVGVLFGNPIAGALVNSQHGEYTGLILFCGIALLVGSVFVLLSRHTLVGFKLLAKV</sequence>
<feature type="transmembrane region" description="Helical" evidence="8">
    <location>
        <begin position="366"/>
        <end position="386"/>
    </location>
</feature>
<dbReference type="InterPro" id="IPR036259">
    <property type="entry name" value="MFS_trans_sf"/>
</dbReference>
<evidence type="ECO:0000256" key="8">
    <source>
        <dbReference type="SAM" id="Phobius"/>
    </source>
</evidence>
<protein>
    <submittedName>
        <fullName evidence="10">Putative Monocarboxylate permease-like protein</fullName>
    </submittedName>
</protein>
<dbReference type="InterPro" id="IPR020846">
    <property type="entry name" value="MFS_dom"/>
</dbReference>
<accession>A0A0A1TPI5</accession>
<comment type="subcellular location">
    <subcellularLocation>
        <location evidence="1">Membrane</location>
        <topology evidence="1">Multi-pass membrane protein</topology>
    </subcellularLocation>
</comment>
<keyword evidence="11" id="KW-1185">Reference proteome</keyword>
<feature type="transmembrane region" description="Helical" evidence="8">
    <location>
        <begin position="407"/>
        <end position="427"/>
    </location>
</feature>
<keyword evidence="6 8" id="KW-0472">Membrane</keyword>